<dbReference type="STRING" id="1167006.UWK_00863"/>
<keyword evidence="1" id="KW-0732">Signal</keyword>
<proteinExistence type="predicted"/>
<sequence length="321" mass="36283">MRFFVTLILCLIMTSCGFGHLTEVRNQDSHAPTAEECGSCHVEQFAEWQQTAHARAFVSPEFKLQSDQYQEEECLFCHSPGSVQNPEREARSYNREEGVTCISCHLYEQAMHGPHDSGALFSPHAITKNSKVNSKKDSSQLCGVCHEETYEQWRSLGATKHYPTCHGCHGVSVERPHTRGTDSFSNILVSFEPVHRVYSHYLILPNQPEQGTGPEIQLDAMEADTIHFRLKNSLPHDLPTGTYGTKELFVVLSWRQPDGTVVEKKKINISSVLAPGEEKSFAVIFPQKEYSRDLSIDLYRFHHSTQKATLIGSYPFAMDSF</sequence>
<reference evidence="4" key="1">
    <citation type="journal article" date="2013" name="Stand. Genomic Sci.">
        <title>Complete genome sequence of Desulfocapsa sulfexigens, a marine deltaproteobacterium specialized in disproportionating inorganic sulfur compounds.</title>
        <authorList>
            <person name="Finster K.W."/>
            <person name="Kjeldsen K.U."/>
            <person name="Kube M."/>
            <person name="Reinhardt R."/>
            <person name="Mussmann M."/>
            <person name="Amann R."/>
            <person name="Schreiber L."/>
        </authorList>
    </citation>
    <scope>NUCLEOTIDE SEQUENCE [LARGE SCALE GENOMIC DNA]</scope>
    <source>
        <strain evidence="4">DSM 10523 / SB164P1</strain>
    </source>
</reference>
<dbReference type="InterPro" id="IPR036280">
    <property type="entry name" value="Multihaem_cyt_sf"/>
</dbReference>
<gene>
    <name evidence="3" type="ordered locus">UWK_00863</name>
</gene>
<dbReference type="EMBL" id="CP003985">
    <property type="protein sequence ID" value="AGF77437.1"/>
    <property type="molecule type" value="Genomic_DNA"/>
</dbReference>
<dbReference type="RefSeq" id="WP_015403133.1">
    <property type="nucleotide sequence ID" value="NC_020304.1"/>
</dbReference>
<dbReference type="PROSITE" id="PS51257">
    <property type="entry name" value="PROKAR_LIPOPROTEIN"/>
    <property type="match status" value="1"/>
</dbReference>
<dbReference type="Gene3D" id="1.10.1130.10">
    <property type="entry name" value="Flavocytochrome C3, Chain A"/>
    <property type="match status" value="1"/>
</dbReference>
<dbReference type="InterPro" id="IPR023155">
    <property type="entry name" value="Cyt_c-552/4"/>
</dbReference>
<protein>
    <submittedName>
        <fullName evidence="3">Doubled CXXCH motif-containing protein</fullName>
    </submittedName>
</protein>
<evidence type="ECO:0000313" key="3">
    <source>
        <dbReference type="EMBL" id="AGF77437.1"/>
    </source>
</evidence>
<feature type="domain" description="Cytochrome c-552/4" evidence="2">
    <location>
        <begin position="36"/>
        <end position="105"/>
    </location>
</feature>
<organism evidence="3 4">
    <name type="scientific">Desulfocapsa sulfexigens (strain DSM 10523 / SB164P1)</name>
    <dbReference type="NCBI Taxonomy" id="1167006"/>
    <lineage>
        <taxon>Bacteria</taxon>
        <taxon>Pseudomonadati</taxon>
        <taxon>Thermodesulfobacteriota</taxon>
        <taxon>Desulfobulbia</taxon>
        <taxon>Desulfobulbales</taxon>
        <taxon>Desulfocapsaceae</taxon>
        <taxon>Desulfocapsa</taxon>
    </lineage>
</organism>
<dbReference type="Pfam" id="PF13435">
    <property type="entry name" value="Cytochrome_C554"/>
    <property type="match status" value="1"/>
</dbReference>
<feature type="signal peptide" evidence="1">
    <location>
        <begin position="1"/>
        <end position="21"/>
    </location>
</feature>
<name>M1P6W6_DESSD</name>
<dbReference type="KEGG" id="dsf:UWK_00863"/>
<dbReference type="SUPFAM" id="SSF48695">
    <property type="entry name" value="Multiheme cytochromes"/>
    <property type="match status" value="1"/>
</dbReference>
<keyword evidence="4" id="KW-1185">Reference proteome</keyword>
<dbReference type="OrthoDB" id="9814800at2"/>
<feature type="chain" id="PRO_5004016312" evidence="1">
    <location>
        <begin position="22"/>
        <end position="321"/>
    </location>
</feature>
<evidence type="ECO:0000259" key="2">
    <source>
        <dbReference type="Pfam" id="PF13435"/>
    </source>
</evidence>
<dbReference type="AlphaFoldDB" id="M1P6W6"/>
<evidence type="ECO:0000256" key="1">
    <source>
        <dbReference type="SAM" id="SignalP"/>
    </source>
</evidence>
<dbReference type="eggNOG" id="COG3005">
    <property type="taxonomic scope" value="Bacteria"/>
</dbReference>
<dbReference type="HOGENOM" id="CLU_939872_0_0_7"/>
<dbReference type="Proteomes" id="UP000011721">
    <property type="component" value="Chromosome"/>
</dbReference>
<evidence type="ECO:0000313" key="4">
    <source>
        <dbReference type="Proteomes" id="UP000011721"/>
    </source>
</evidence>
<accession>M1P6W6</accession>